<dbReference type="Proteomes" id="UP000059680">
    <property type="component" value="Chromosome 2"/>
</dbReference>
<dbReference type="AlphaFoldDB" id="A0A0P0VLV0"/>
<reference evidence="2" key="1">
    <citation type="journal article" date="2005" name="Nature">
        <title>The map-based sequence of the rice genome.</title>
        <authorList>
            <consortium name="International rice genome sequencing project (IRGSP)"/>
            <person name="Matsumoto T."/>
            <person name="Wu J."/>
            <person name="Kanamori H."/>
            <person name="Katayose Y."/>
            <person name="Fujisawa M."/>
            <person name="Namiki N."/>
            <person name="Mizuno H."/>
            <person name="Yamamoto K."/>
            <person name="Antonio B.A."/>
            <person name="Baba T."/>
            <person name="Sakata K."/>
            <person name="Nagamura Y."/>
            <person name="Aoki H."/>
            <person name="Arikawa K."/>
            <person name="Arita K."/>
            <person name="Bito T."/>
            <person name="Chiden Y."/>
            <person name="Fujitsuka N."/>
            <person name="Fukunaka R."/>
            <person name="Hamada M."/>
            <person name="Harada C."/>
            <person name="Hayashi A."/>
            <person name="Hijishita S."/>
            <person name="Honda M."/>
            <person name="Hosokawa S."/>
            <person name="Ichikawa Y."/>
            <person name="Idonuma A."/>
            <person name="Iijima M."/>
            <person name="Ikeda M."/>
            <person name="Ikeno M."/>
            <person name="Ito K."/>
            <person name="Ito S."/>
            <person name="Ito T."/>
            <person name="Ito Y."/>
            <person name="Ito Y."/>
            <person name="Iwabuchi A."/>
            <person name="Kamiya K."/>
            <person name="Karasawa W."/>
            <person name="Kurita K."/>
            <person name="Katagiri S."/>
            <person name="Kikuta A."/>
            <person name="Kobayashi H."/>
            <person name="Kobayashi N."/>
            <person name="Machita K."/>
            <person name="Maehara T."/>
            <person name="Masukawa M."/>
            <person name="Mizubayashi T."/>
            <person name="Mukai Y."/>
            <person name="Nagasaki H."/>
            <person name="Nagata Y."/>
            <person name="Naito S."/>
            <person name="Nakashima M."/>
            <person name="Nakama Y."/>
            <person name="Nakamichi Y."/>
            <person name="Nakamura M."/>
            <person name="Meguro A."/>
            <person name="Negishi M."/>
            <person name="Ohta I."/>
            <person name="Ohta T."/>
            <person name="Okamoto M."/>
            <person name="Ono N."/>
            <person name="Saji S."/>
            <person name="Sakaguchi M."/>
            <person name="Sakai K."/>
            <person name="Shibata M."/>
            <person name="Shimokawa T."/>
            <person name="Song J."/>
            <person name="Takazaki Y."/>
            <person name="Terasawa K."/>
            <person name="Tsugane M."/>
            <person name="Tsuji K."/>
            <person name="Ueda S."/>
            <person name="Waki K."/>
            <person name="Yamagata H."/>
            <person name="Yamamoto M."/>
            <person name="Yamamoto S."/>
            <person name="Yamane H."/>
            <person name="Yoshiki S."/>
            <person name="Yoshihara R."/>
            <person name="Yukawa K."/>
            <person name="Zhong H."/>
            <person name="Yano M."/>
            <person name="Yuan Q."/>
            <person name="Ouyang S."/>
            <person name="Liu J."/>
            <person name="Jones K.M."/>
            <person name="Gansberger K."/>
            <person name="Moffat K."/>
            <person name="Hill J."/>
            <person name="Bera J."/>
            <person name="Fadrosh D."/>
            <person name="Jin S."/>
            <person name="Johri S."/>
            <person name="Kim M."/>
            <person name="Overton L."/>
            <person name="Reardon M."/>
            <person name="Tsitrin T."/>
            <person name="Vuong H."/>
            <person name="Weaver B."/>
            <person name="Ciecko A."/>
            <person name="Tallon L."/>
            <person name="Jackson J."/>
            <person name="Pai G."/>
            <person name="Aken S.V."/>
            <person name="Utterback T."/>
            <person name="Reidmuller S."/>
            <person name="Feldblyum T."/>
            <person name="Hsiao J."/>
            <person name="Zismann V."/>
            <person name="Iobst S."/>
            <person name="de Vazeille A.R."/>
            <person name="Buell C.R."/>
            <person name="Ying K."/>
            <person name="Li Y."/>
            <person name="Lu T."/>
            <person name="Huang Y."/>
            <person name="Zhao Q."/>
            <person name="Feng Q."/>
            <person name="Zhang L."/>
            <person name="Zhu J."/>
            <person name="Weng Q."/>
            <person name="Mu J."/>
            <person name="Lu Y."/>
            <person name="Fan D."/>
            <person name="Liu Y."/>
            <person name="Guan J."/>
            <person name="Zhang Y."/>
            <person name="Yu S."/>
            <person name="Liu X."/>
            <person name="Zhang Y."/>
            <person name="Hong G."/>
            <person name="Han B."/>
            <person name="Choisne N."/>
            <person name="Demange N."/>
            <person name="Orjeda G."/>
            <person name="Samain S."/>
            <person name="Cattolico L."/>
            <person name="Pelletier E."/>
            <person name="Couloux A."/>
            <person name="Segurens B."/>
            <person name="Wincker P."/>
            <person name="D'Hont A."/>
            <person name="Scarpelli C."/>
            <person name="Weissenbach J."/>
            <person name="Salanoubat M."/>
            <person name="Quetier F."/>
            <person name="Yu Y."/>
            <person name="Kim H.R."/>
            <person name="Rambo T."/>
            <person name="Currie J."/>
            <person name="Collura K."/>
            <person name="Luo M."/>
            <person name="Yang T."/>
            <person name="Ammiraju J.S.S."/>
            <person name="Engler F."/>
            <person name="Soderlund C."/>
            <person name="Wing R.A."/>
            <person name="Palmer L.E."/>
            <person name="de la Bastide M."/>
            <person name="Spiegel L."/>
            <person name="Nascimento L."/>
            <person name="Zutavern T."/>
            <person name="O'Shaughnessy A."/>
            <person name="Dike S."/>
            <person name="Dedhia N."/>
            <person name="Preston R."/>
            <person name="Balija V."/>
            <person name="McCombie W.R."/>
            <person name="Chow T."/>
            <person name="Chen H."/>
            <person name="Chung M."/>
            <person name="Chen C."/>
            <person name="Shaw J."/>
            <person name="Wu H."/>
            <person name="Hsiao K."/>
            <person name="Chao Y."/>
            <person name="Chu M."/>
            <person name="Cheng C."/>
            <person name="Hour A."/>
            <person name="Lee P."/>
            <person name="Lin S."/>
            <person name="Lin Y."/>
            <person name="Liou J."/>
            <person name="Liu S."/>
            <person name="Hsing Y."/>
            <person name="Raghuvanshi S."/>
            <person name="Mohanty A."/>
            <person name="Bharti A.K."/>
            <person name="Gaur A."/>
            <person name="Gupta V."/>
            <person name="Kumar D."/>
            <person name="Ravi V."/>
            <person name="Vij S."/>
            <person name="Kapur A."/>
            <person name="Khurana P."/>
            <person name="Khurana P."/>
            <person name="Khurana J.P."/>
            <person name="Tyagi A.K."/>
            <person name="Gaikwad K."/>
            <person name="Singh A."/>
            <person name="Dalal V."/>
            <person name="Srivastava S."/>
            <person name="Dixit A."/>
            <person name="Pal A.K."/>
            <person name="Ghazi I.A."/>
            <person name="Yadav M."/>
            <person name="Pandit A."/>
            <person name="Bhargava A."/>
            <person name="Sureshbabu K."/>
            <person name="Batra K."/>
            <person name="Sharma T.R."/>
            <person name="Mohapatra T."/>
            <person name="Singh N.K."/>
            <person name="Messing J."/>
            <person name="Nelson A.B."/>
            <person name="Fuks G."/>
            <person name="Kavchok S."/>
            <person name="Keizer G."/>
            <person name="Linton E."/>
            <person name="Llaca V."/>
            <person name="Song R."/>
            <person name="Tanyolac B."/>
            <person name="Young S."/>
            <person name="Ho-Il K."/>
            <person name="Hahn J.H."/>
            <person name="Sangsakoo G."/>
            <person name="Vanavichit A."/>
            <person name="de Mattos Luiz.A.T."/>
            <person name="Zimmer P.D."/>
            <person name="Malone G."/>
            <person name="Dellagostin O."/>
            <person name="de Oliveira A.C."/>
            <person name="Bevan M."/>
            <person name="Bancroft I."/>
            <person name="Minx P."/>
            <person name="Cordum H."/>
            <person name="Wilson R."/>
            <person name="Cheng Z."/>
            <person name="Jin W."/>
            <person name="Jiang J."/>
            <person name="Leong S.A."/>
            <person name="Iwama H."/>
            <person name="Gojobori T."/>
            <person name="Itoh T."/>
            <person name="Niimura Y."/>
            <person name="Fujii Y."/>
            <person name="Habara T."/>
            <person name="Sakai H."/>
            <person name="Sato Y."/>
            <person name="Wilson G."/>
            <person name="Kumar K."/>
            <person name="McCouch S."/>
            <person name="Juretic N."/>
            <person name="Hoen D."/>
            <person name="Wright S."/>
            <person name="Bruskiewich R."/>
            <person name="Bureau T."/>
            <person name="Miyao A."/>
            <person name="Hirochika H."/>
            <person name="Nishikawa T."/>
            <person name="Kadowaki K."/>
            <person name="Sugiura M."/>
            <person name="Burr B."/>
            <person name="Sasaki T."/>
        </authorList>
    </citation>
    <scope>NUCLEOTIDE SEQUENCE [LARGE SCALE GENOMIC DNA]</scope>
    <source>
        <strain evidence="2">cv. Nipponbare</strain>
    </source>
</reference>
<reference evidence="1 2" key="3">
    <citation type="journal article" date="2013" name="Rice">
        <title>Improvement of the Oryza sativa Nipponbare reference genome using next generation sequence and optical map data.</title>
        <authorList>
            <person name="Kawahara Y."/>
            <person name="de la Bastide M."/>
            <person name="Hamilton J.P."/>
            <person name="Kanamori H."/>
            <person name="McCombie W.R."/>
            <person name="Ouyang S."/>
            <person name="Schwartz D.C."/>
            <person name="Tanaka T."/>
            <person name="Wu J."/>
            <person name="Zhou S."/>
            <person name="Childs K.L."/>
            <person name="Davidson R.M."/>
            <person name="Lin H."/>
            <person name="Quesada-Ocampo L."/>
            <person name="Vaillancourt B."/>
            <person name="Sakai H."/>
            <person name="Lee S.S."/>
            <person name="Kim J."/>
            <person name="Numa H."/>
            <person name="Itoh T."/>
            <person name="Buell C.R."/>
            <person name="Matsumoto T."/>
        </authorList>
    </citation>
    <scope>NUCLEOTIDE SEQUENCE [LARGE SCALE GENOMIC DNA]</scope>
    <source>
        <strain evidence="2">cv. Nipponbare</strain>
    </source>
</reference>
<protein>
    <submittedName>
        <fullName evidence="1">Os02g0611650 protein</fullName>
    </submittedName>
</protein>
<gene>
    <name evidence="1" type="ordered locus">Os02g0611650</name>
    <name evidence="1" type="ORF">OSNPB_020611650</name>
</gene>
<sequence>MYWSFWKVNSKLIKKRTVKQASSFQVSRFENILVVEMLQQPQKRIDGIGAFIKSKIDGFFNNFWVVIRTLQLLNALLCFM</sequence>
<accession>A0A0P0VLV0</accession>
<evidence type="ECO:0000313" key="1">
    <source>
        <dbReference type="EMBL" id="BAS79723.1"/>
    </source>
</evidence>
<keyword evidence="2" id="KW-1185">Reference proteome</keyword>
<name>A0A0P0VLV0_ORYSJ</name>
<dbReference type="PaxDb" id="39947-A0A0P0VLV0"/>
<dbReference type="EMBL" id="AP014958">
    <property type="protein sequence ID" value="BAS79723.1"/>
    <property type="molecule type" value="Genomic_DNA"/>
</dbReference>
<organism evidence="1 2">
    <name type="scientific">Oryza sativa subsp. japonica</name>
    <name type="common">Rice</name>
    <dbReference type="NCBI Taxonomy" id="39947"/>
    <lineage>
        <taxon>Eukaryota</taxon>
        <taxon>Viridiplantae</taxon>
        <taxon>Streptophyta</taxon>
        <taxon>Embryophyta</taxon>
        <taxon>Tracheophyta</taxon>
        <taxon>Spermatophyta</taxon>
        <taxon>Magnoliopsida</taxon>
        <taxon>Liliopsida</taxon>
        <taxon>Poales</taxon>
        <taxon>Poaceae</taxon>
        <taxon>BOP clade</taxon>
        <taxon>Oryzoideae</taxon>
        <taxon>Oryzeae</taxon>
        <taxon>Oryzinae</taxon>
        <taxon>Oryza</taxon>
        <taxon>Oryza sativa</taxon>
    </lineage>
</organism>
<reference evidence="1 2" key="2">
    <citation type="journal article" date="2013" name="Plant Cell Physiol.">
        <title>Rice Annotation Project Database (RAP-DB): an integrative and interactive database for rice genomics.</title>
        <authorList>
            <person name="Sakai H."/>
            <person name="Lee S.S."/>
            <person name="Tanaka T."/>
            <person name="Numa H."/>
            <person name="Kim J."/>
            <person name="Kawahara Y."/>
            <person name="Wakimoto H."/>
            <person name="Yang C.C."/>
            <person name="Iwamoto M."/>
            <person name="Abe T."/>
            <person name="Yamada Y."/>
            <person name="Muto A."/>
            <person name="Inokuchi H."/>
            <person name="Ikemura T."/>
            <person name="Matsumoto T."/>
            <person name="Sasaki T."/>
            <person name="Itoh T."/>
        </authorList>
    </citation>
    <scope>NUCLEOTIDE SEQUENCE [LARGE SCALE GENOMIC DNA]</scope>
    <source>
        <strain evidence="2">cv. Nipponbare</strain>
    </source>
</reference>
<dbReference type="Gramene" id="Os02t0611650-00">
    <property type="protein sequence ID" value="Os02t0611650-00"/>
    <property type="gene ID" value="Os02g0611650"/>
</dbReference>
<dbReference type="InParanoid" id="A0A0P0VLV0"/>
<evidence type="ECO:0000313" key="2">
    <source>
        <dbReference type="Proteomes" id="UP000059680"/>
    </source>
</evidence>
<proteinExistence type="predicted"/>